<evidence type="ECO:0000259" key="2">
    <source>
        <dbReference type="Pfam" id="PF01935"/>
    </source>
</evidence>
<dbReference type="AlphaFoldDB" id="A0A0G0KHA4"/>
<organism evidence="3 4">
    <name type="scientific">Candidatus Daviesbacteria bacterium GW2011_GWF2_38_6</name>
    <dbReference type="NCBI Taxonomy" id="1618432"/>
    <lineage>
        <taxon>Bacteria</taxon>
        <taxon>Candidatus Daviesiibacteriota</taxon>
    </lineage>
</organism>
<dbReference type="InterPro" id="IPR027417">
    <property type="entry name" value="P-loop_NTPase"/>
</dbReference>
<dbReference type="Proteomes" id="UP000034324">
    <property type="component" value="Unassembled WGS sequence"/>
</dbReference>
<keyword evidence="1" id="KW-0812">Transmembrane</keyword>
<name>A0A0G0KHA4_9BACT</name>
<evidence type="ECO:0000313" key="4">
    <source>
        <dbReference type="Proteomes" id="UP000034324"/>
    </source>
</evidence>
<gene>
    <name evidence="3" type="ORF">US99_C0029G0001</name>
</gene>
<keyword evidence="1" id="KW-1133">Transmembrane helix</keyword>
<accession>A0A0G0KHA4</accession>
<protein>
    <recommendedName>
        <fullName evidence="2">Helicase HerA central domain-containing protein</fullName>
    </recommendedName>
</protein>
<sequence>MPVSGGGPGFIAGIFGFFGSLINFLFTLAFFIAAGFLLNLIISKLFFRKLISDHLNKDNKVFLLVKVARSSEQKEPAFDEFLRAVHRILPSGTVFSLELASTNQFLSFYIVVPSAYKNVIESQLYAQYPNAEVEAVKDYLPPLETAAFAEIDFKHFSINPIITYHSLKEDILKSFSSLLSKTQPGEQVFFQIVLKRVGSHFWQRGFQALLVKHETPATIKMSQDLYMGKARVIFVAKDKSLAQINLNTVINIFKIAKSPNNELKRKRFKIFPAPILSFKARVFDSGDLWSSSEIATLFHFPYQGSIVSNVVESTTKRAPAPDILPFQGLVNPKDVSFFGETNYRNEKRIFGIKRIDRRRHLYVVGKTGSGKSKLLELLLISDILSGAGCGLLDPHGDLAEEMLKFVPKERIKDVVYINPSDKDYPIGFNPLEPVTDYESRQHLSTFFIAIFKKLFAASWNQRMEHLIRYITLALLETPDSNVMGIPRI</sequence>
<evidence type="ECO:0000313" key="3">
    <source>
        <dbReference type="EMBL" id="KKQ78107.1"/>
    </source>
</evidence>
<dbReference type="InterPro" id="IPR002789">
    <property type="entry name" value="HerA_central"/>
</dbReference>
<feature type="non-terminal residue" evidence="3">
    <location>
        <position position="488"/>
    </location>
</feature>
<dbReference type="Gene3D" id="3.40.50.300">
    <property type="entry name" value="P-loop containing nucleotide triphosphate hydrolases"/>
    <property type="match status" value="1"/>
</dbReference>
<dbReference type="Pfam" id="PF01935">
    <property type="entry name" value="DUF87"/>
    <property type="match status" value="1"/>
</dbReference>
<feature type="domain" description="Helicase HerA central" evidence="2">
    <location>
        <begin position="358"/>
        <end position="423"/>
    </location>
</feature>
<feature type="transmembrane region" description="Helical" evidence="1">
    <location>
        <begin position="12"/>
        <end position="42"/>
    </location>
</feature>
<dbReference type="EMBL" id="LBVC01000029">
    <property type="protein sequence ID" value="KKQ78107.1"/>
    <property type="molecule type" value="Genomic_DNA"/>
</dbReference>
<reference evidence="3 4" key="1">
    <citation type="journal article" date="2015" name="Nature">
        <title>rRNA introns, odd ribosomes, and small enigmatic genomes across a large radiation of phyla.</title>
        <authorList>
            <person name="Brown C.T."/>
            <person name="Hug L.A."/>
            <person name="Thomas B.C."/>
            <person name="Sharon I."/>
            <person name="Castelle C.J."/>
            <person name="Singh A."/>
            <person name="Wilkins M.J."/>
            <person name="Williams K.H."/>
            <person name="Banfield J.F."/>
        </authorList>
    </citation>
    <scope>NUCLEOTIDE SEQUENCE [LARGE SCALE GENOMIC DNA]</scope>
</reference>
<dbReference type="SUPFAM" id="SSF52540">
    <property type="entry name" value="P-loop containing nucleoside triphosphate hydrolases"/>
    <property type="match status" value="1"/>
</dbReference>
<comment type="caution">
    <text evidence="3">The sequence shown here is derived from an EMBL/GenBank/DDBJ whole genome shotgun (WGS) entry which is preliminary data.</text>
</comment>
<evidence type="ECO:0000256" key="1">
    <source>
        <dbReference type="SAM" id="Phobius"/>
    </source>
</evidence>
<keyword evidence="1" id="KW-0472">Membrane</keyword>
<proteinExistence type="predicted"/>